<comment type="catalytic activity">
    <reaction evidence="5">
        <text>a 2-deoxystreptamine antibiotic + acetyl-CoA = an N(3)-acetyl-2-deoxystreptamine antibiotic + CoA + H(+)</text>
        <dbReference type="Rhea" id="RHEA:12665"/>
        <dbReference type="ChEBI" id="CHEBI:15378"/>
        <dbReference type="ChEBI" id="CHEBI:57287"/>
        <dbReference type="ChEBI" id="CHEBI:57288"/>
        <dbReference type="ChEBI" id="CHEBI:57921"/>
        <dbReference type="ChEBI" id="CHEBI:77452"/>
        <dbReference type="EC" id="2.3.1.81"/>
    </reaction>
</comment>
<dbReference type="Pfam" id="PF02522">
    <property type="entry name" value="Antibiotic_NAT"/>
    <property type="match status" value="1"/>
</dbReference>
<name>A0A5T1AWY4_CAMCO</name>
<comment type="similarity">
    <text evidence="1 5">Belongs to the antibiotic N-acetyltransferase family.</text>
</comment>
<comment type="caution">
    <text evidence="6">The sequence shown here is derived from an EMBL/GenBank/DDBJ whole genome shotgun (WGS) entry which is preliminary data.</text>
</comment>
<keyword evidence="3 5" id="KW-0808">Transferase</keyword>
<organism evidence="6">
    <name type="scientific">Campylobacter coli</name>
    <dbReference type="NCBI Taxonomy" id="195"/>
    <lineage>
        <taxon>Bacteria</taxon>
        <taxon>Pseudomonadati</taxon>
        <taxon>Campylobacterota</taxon>
        <taxon>Epsilonproteobacteria</taxon>
        <taxon>Campylobacterales</taxon>
        <taxon>Campylobacteraceae</taxon>
        <taxon>Campylobacter</taxon>
    </lineage>
</organism>
<evidence type="ECO:0000256" key="5">
    <source>
        <dbReference type="RuleBase" id="RU365031"/>
    </source>
</evidence>
<protein>
    <recommendedName>
        <fullName evidence="2 5">Aminoglycoside N(3)-acetyltransferase</fullName>
        <ecNumber evidence="5">2.3.1.-</ecNumber>
    </recommendedName>
</protein>
<dbReference type="SUPFAM" id="SSF110710">
    <property type="entry name" value="TTHA0583/YokD-like"/>
    <property type="match status" value="1"/>
</dbReference>
<dbReference type="AlphaFoldDB" id="A0A5T1AWY4"/>
<dbReference type="PANTHER" id="PTHR11104">
    <property type="entry name" value="AMINOGLYCOSIDE N3-ACETYLTRANSFERASE"/>
    <property type="match status" value="1"/>
</dbReference>
<dbReference type="InterPro" id="IPR003679">
    <property type="entry name" value="Amioglycoside_AcTrfase"/>
</dbReference>
<accession>A0A5T1AWY4</accession>
<dbReference type="PANTHER" id="PTHR11104:SF0">
    <property type="entry name" value="SPBETA PROPHAGE-DERIVED AMINOGLYCOSIDE N(3')-ACETYLTRANSFERASE-LIKE PROTEIN YOKD"/>
    <property type="match status" value="1"/>
</dbReference>
<evidence type="ECO:0000256" key="1">
    <source>
        <dbReference type="ARBA" id="ARBA00006383"/>
    </source>
</evidence>
<reference evidence="6" key="1">
    <citation type="submission" date="2019-04" db="EMBL/GenBank/DDBJ databases">
        <authorList>
            <consortium name="NARMS: The National Antimicrobial Resistance Monitoring System"/>
        </authorList>
    </citation>
    <scope>NUCLEOTIDE SEQUENCE</scope>
    <source>
        <strain evidence="6">FSIS11920201</strain>
    </source>
</reference>
<evidence type="ECO:0000313" key="6">
    <source>
        <dbReference type="EMBL" id="EAK6986615.1"/>
    </source>
</evidence>
<keyword evidence="5" id="KW-0046">Antibiotic resistance</keyword>
<sequence length="264" mass="30621">MKYFLEHNDKKYSDKDLIDAFYQLGIKRGDILCVHTELFKFGIPLLSRNEFLQTILNCFFEVIGQEGTLIMPTFTYSFCKNETYDKVHSKGKVGVLNEFFRTSGGGVRRTSDPIFSFAVKGAKADIFLKENSSCFGENCVYGVLTKENGKYMTFGGQGHTLTHYAEEQFNVFYRYHKIFSGILIDENNISYNKTISYYVRKLDISSEPNLINIINIVNNTKNFKKNNFAGDHINIYNAKEYIEILWKKLDINQTILIENYDTIY</sequence>
<evidence type="ECO:0000256" key="3">
    <source>
        <dbReference type="ARBA" id="ARBA00022679"/>
    </source>
</evidence>
<evidence type="ECO:0000256" key="2">
    <source>
        <dbReference type="ARBA" id="ARBA00012882"/>
    </source>
</evidence>
<dbReference type="InterPro" id="IPR028345">
    <property type="entry name" value="Antibiotic_NAT-like"/>
</dbReference>
<dbReference type="EC" id="2.3.1.-" evidence="5"/>
<keyword evidence="4 5" id="KW-0012">Acyltransferase</keyword>
<evidence type="ECO:0000256" key="4">
    <source>
        <dbReference type="ARBA" id="ARBA00023315"/>
    </source>
</evidence>
<dbReference type="EMBL" id="AACIKK010000006">
    <property type="protein sequence ID" value="EAK6986615.1"/>
    <property type="molecule type" value="Genomic_DNA"/>
</dbReference>
<gene>
    <name evidence="6" type="ORF">FBI24_03800</name>
</gene>
<dbReference type="GO" id="GO:0046353">
    <property type="term" value="F:aminoglycoside 3-N-acetyltransferase activity"/>
    <property type="evidence" value="ECO:0007669"/>
    <property type="project" value="UniProtKB-EC"/>
</dbReference>
<dbReference type="GO" id="GO:0046677">
    <property type="term" value="P:response to antibiotic"/>
    <property type="evidence" value="ECO:0007669"/>
    <property type="project" value="UniProtKB-KW"/>
</dbReference>
<proteinExistence type="inferred from homology"/>